<sequence>MLARLEAAGLIIPEAGRMGMPGWRLSMTDFDGEFDPLEERTRRDRAAHAARNRAYRERQRELIARGRAMAADAVPCDGTEARPESVVRGARDGGGQHHEAVEDAVRDGSTTIISAGSGVAPPVTSTTYLHNTYTARAAGPPAAQSDALFEVPERGRTRVAHSGSPYPEEFEEFWAIYPRKVGKSRAAAAWHKARSAGVTAEVIRTGAARYAELVAAERREPRFVKQAEGWLRGRRWEDEIQLLVGAAARGPYRDPDPAEYTSVWTR</sequence>
<reference evidence="2" key="1">
    <citation type="submission" date="2016-10" db="EMBL/GenBank/DDBJ databases">
        <authorList>
            <person name="Varghese N."/>
            <person name="Submissions S."/>
        </authorList>
    </citation>
    <scope>NUCLEOTIDE SEQUENCE [LARGE SCALE GENOMIC DNA]</scope>
    <source>
        <strain evidence="2">IBRC-M 10403</strain>
    </source>
</reference>
<evidence type="ECO:0000313" key="2">
    <source>
        <dbReference type="Proteomes" id="UP000199501"/>
    </source>
</evidence>
<dbReference type="OrthoDB" id="3383452at2"/>
<organism evidence="1 2">
    <name type="scientific">Actinokineospora iranica</name>
    <dbReference type="NCBI Taxonomy" id="1271860"/>
    <lineage>
        <taxon>Bacteria</taxon>
        <taxon>Bacillati</taxon>
        <taxon>Actinomycetota</taxon>
        <taxon>Actinomycetes</taxon>
        <taxon>Pseudonocardiales</taxon>
        <taxon>Pseudonocardiaceae</taxon>
        <taxon>Actinokineospora</taxon>
    </lineage>
</organism>
<dbReference type="AlphaFoldDB" id="A0A1G6VTH0"/>
<proteinExistence type="predicted"/>
<dbReference type="Proteomes" id="UP000199501">
    <property type="component" value="Unassembled WGS sequence"/>
</dbReference>
<keyword evidence="2" id="KW-1185">Reference proteome</keyword>
<dbReference type="STRING" id="1271860.SAMN05216174_11384"/>
<accession>A0A1G6VTH0</accession>
<dbReference type="EMBL" id="FMZZ01000013">
    <property type="protein sequence ID" value="SDD56824.1"/>
    <property type="molecule type" value="Genomic_DNA"/>
</dbReference>
<protein>
    <submittedName>
        <fullName evidence="1">Uncharacterized protein</fullName>
    </submittedName>
</protein>
<evidence type="ECO:0000313" key="1">
    <source>
        <dbReference type="EMBL" id="SDD56824.1"/>
    </source>
</evidence>
<name>A0A1G6VTH0_9PSEU</name>
<dbReference type="RefSeq" id="WP_139190933.1">
    <property type="nucleotide sequence ID" value="NZ_FMZZ01000013.1"/>
</dbReference>
<gene>
    <name evidence="1" type="ORF">SAMN05216174_11384</name>
</gene>